<keyword evidence="5" id="KW-0472">Membrane</keyword>
<dbReference type="Proteomes" id="UP001183648">
    <property type="component" value="Unassembled WGS sequence"/>
</dbReference>
<reference evidence="7 8" key="1">
    <citation type="submission" date="2023-07" db="EMBL/GenBank/DDBJ databases">
        <title>Sequencing the genomes of 1000 actinobacteria strains.</title>
        <authorList>
            <person name="Klenk H.-P."/>
        </authorList>
    </citation>
    <scope>NUCLEOTIDE SEQUENCE [LARGE SCALE GENOMIC DNA]</scope>
    <source>
        <strain evidence="7 8">DSM 19426</strain>
    </source>
</reference>
<evidence type="ECO:0000256" key="4">
    <source>
        <dbReference type="ARBA" id="ARBA00022989"/>
    </source>
</evidence>
<dbReference type="CDD" id="cd12913">
    <property type="entry name" value="PDC1_MCP_like"/>
    <property type="match status" value="1"/>
</dbReference>
<organism evidence="7 8">
    <name type="scientific">Nocardioides marmoribigeumensis</name>
    <dbReference type="NCBI Taxonomy" id="433649"/>
    <lineage>
        <taxon>Bacteria</taxon>
        <taxon>Bacillati</taxon>
        <taxon>Actinomycetota</taxon>
        <taxon>Actinomycetes</taxon>
        <taxon>Propionibacteriales</taxon>
        <taxon>Nocardioidaceae</taxon>
        <taxon>Nocardioides</taxon>
    </lineage>
</organism>
<gene>
    <name evidence="7" type="ORF">J2S63_002718</name>
</gene>
<protein>
    <recommendedName>
        <fullName evidence="6">Cache domain-containing protein</fullName>
    </recommendedName>
</protein>
<dbReference type="EMBL" id="JAVDYG010000001">
    <property type="protein sequence ID" value="MDR7363165.1"/>
    <property type="molecule type" value="Genomic_DNA"/>
</dbReference>
<evidence type="ECO:0000259" key="6">
    <source>
        <dbReference type="Pfam" id="PF02743"/>
    </source>
</evidence>
<dbReference type="InterPro" id="IPR033479">
    <property type="entry name" value="dCache_1"/>
</dbReference>
<evidence type="ECO:0000256" key="2">
    <source>
        <dbReference type="ARBA" id="ARBA00022475"/>
    </source>
</evidence>
<dbReference type="RefSeq" id="WP_310303191.1">
    <property type="nucleotide sequence ID" value="NZ_BAAAPS010000010.1"/>
</dbReference>
<name>A0ABU2BXN5_9ACTN</name>
<accession>A0ABU2BXN5</accession>
<comment type="caution">
    <text evidence="7">The sequence shown here is derived from an EMBL/GenBank/DDBJ whole genome shotgun (WGS) entry which is preliminary data.</text>
</comment>
<keyword evidence="8" id="KW-1185">Reference proteome</keyword>
<dbReference type="Pfam" id="PF02743">
    <property type="entry name" value="dCache_1"/>
    <property type="match status" value="1"/>
</dbReference>
<comment type="subcellular location">
    <subcellularLocation>
        <location evidence="1">Cell membrane</location>
        <topology evidence="1">Multi-pass membrane protein</topology>
    </subcellularLocation>
</comment>
<feature type="domain" description="Cache" evidence="6">
    <location>
        <begin position="88"/>
        <end position="202"/>
    </location>
</feature>
<keyword evidence="2" id="KW-1003">Cell membrane</keyword>
<evidence type="ECO:0000256" key="5">
    <source>
        <dbReference type="ARBA" id="ARBA00023136"/>
    </source>
</evidence>
<dbReference type="Gene3D" id="3.30.450.20">
    <property type="entry name" value="PAS domain"/>
    <property type="match status" value="1"/>
</dbReference>
<evidence type="ECO:0000313" key="8">
    <source>
        <dbReference type="Proteomes" id="UP001183648"/>
    </source>
</evidence>
<sequence length="241" mass="26137">MSVDQEPGAGLAQDVAALVEPIYASLEEVAGRVEQVGSAGGGLSEAALQPTADLLVSLVAAEPMVVGMGFVADAGVVSGHERFMSWWQQAPGERVARLRLNFDPSSVDVYDYLQMEWFQQARAGRRRVVYGPYVDYSGSELYVLTMTVPVHVDQRFLGVVGADLSVNEVERRLVSVLRRVSREAVLVSAERRVLAANSPRWVVGNRFTELPAVGEEFCRVDEVPNGTGWRVAVARSGGDAT</sequence>
<keyword evidence="4" id="KW-1133">Transmembrane helix</keyword>
<evidence type="ECO:0000256" key="3">
    <source>
        <dbReference type="ARBA" id="ARBA00022692"/>
    </source>
</evidence>
<proteinExistence type="predicted"/>
<evidence type="ECO:0000313" key="7">
    <source>
        <dbReference type="EMBL" id="MDR7363165.1"/>
    </source>
</evidence>
<evidence type="ECO:0000256" key="1">
    <source>
        <dbReference type="ARBA" id="ARBA00004651"/>
    </source>
</evidence>
<keyword evidence="3" id="KW-0812">Transmembrane</keyword>